<feature type="domain" description="Macro" evidence="2">
    <location>
        <begin position="1"/>
        <end position="162"/>
    </location>
</feature>
<dbReference type="OrthoDB" id="9780211at2"/>
<dbReference type="PANTHER" id="PTHR12521">
    <property type="entry name" value="PROTEIN C6ORF130"/>
    <property type="match status" value="1"/>
</dbReference>
<dbReference type="SMART" id="SM00506">
    <property type="entry name" value="A1pp"/>
    <property type="match status" value="1"/>
</dbReference>
<name>A0A2Z3GZN7_9BACT</name>
<gene>
    <name evidence="3" type="ORF">C1280_19335</name>
</gene>
<comment type="catalytic activity">
    <reaction evidence="1">
        <text>an N-(ADP-alpha-D-ribosyl)-thymidine in DNA + H2O = a thymidine in DNA + ADP-D-ribose</text>
        <dbReference type="Rhea" id="RHEA:71655"/>
        <dbReference type="Rhea" id="RHEA-COMP:13556"/>
        <dbReference type="Rhea" id="RHEA-COMP:18051"/>
        <dbReference type="ChEBI" id="CHEBI:15377"/>
        <dbReference type="ChEBI" id="CHEBI:57967"/>
        <dbReference type="ChEBI" id="CHEBI:137386"/>
        <dbReference type="ChEBI" id="CHEBI:191199"/>
    </reaction>
    <physiologicalReaction direction="left-to-right" evidence="1">
        <dbReference type="Rhea" id="RHEA:71656"/>
    </physiologicalReaction>
</comment>
<protein>
    <submittedName>
        <fullName evidence="3">Appr-1-p processing protein</fullName>
    </submittedName>
</protein>
<keyword evidence="4" id="KW-1185">Reference proteome</keyword>
<dbReference type="InterPro" id="IPR002589">
    <property type="entry name" value="Macro_dom"/>
</dbReference>
<evidence type="ECO:0000313" key="3">
    <source>
        <dbReference type="EMBL" id="AWM38928.1"/>
    </source>
</evidence>
<evidence type="ECO:0000313" key="4">
    <source>
        <dbReference type="Proteomes" id="UP000245802"/>
    </source>
</evidence>
<dbReference type="Gene3D" id="3.40.220.10">
    <property type="entry name" value="Leucine Aminopeptidase, subunit E, domain 1"/>
    <property type="match status" value="1"/>
</dbReference>
<evidence type="ECO:0000256" key="1">
    <source>
        <dbReference type="ARBA" id="ARBA00035885"/>
    </source>
</evidence>
<dbReference type="RefSeq" id="WP_010038281.1">
    <property type="nucleotide sequence ID" value="NZ_CP025958.1"/>
</dbReference>
<dbReference type="PANTHER" id="PTHR12521:SF0">
    <property type="entry name" value="ADP-RIBOSE GLYCOHYDROLASE OARD1"/>
    <property type="match status" value="1"/>
</dbReference>
<dbReference type="KEGG" id="gog:C1280_19335"/>
<dbReference type="Proteomes" id="UP000245802">
    <property type="component" value="Chromosome"/>
</dbReference>
<accession>A0A2Z3GZN7</accession>
<dbReference type="EMBL" id="CP025958">
    <property type="protein sequence ID" value="AWM38928.1"/>
    <property type="molecule type" value="Genomic_DNA"/>
</dbReference>
<dbReference type="GO" id="GO:0140291">
    <property type="term" value="P:peptidyl-glutamate ADP-deribosylation"/>
    <property type="evidence" value="ECO:0007669"/>
    <property type="project" value="TreeGrafter"/>
</dbReference>
<dbReference type="AlphaFoldDB" id="A0A2Z3GZN7"/>
<dbReference type="PROSITE" id="PS51154">
    <property type="entry name" value="MACRO"/>
    <property type="match status" value="1"/>
</dbReference>
<evidence type="ECO:0000259" key="2">
    <source>
        <dbReference type="PROSITE" id="PS51154"/>
    </source>
</evidence>
<dbReference type="InterPro" id="IPR043472">
    <property type="entry name" value="Macro_dom-like"/>
</dbReference>
<organism evidence="3 4">
    <name type="scientific">Gemmata obscuriglobus</name>
    <dbReference type="NCBI Taxonomy" id="114"/>
    <lineage>
        <taxon>Bacteria</taxon>
        <taxon>Pseudomonadati</taxon>
        <taxon>Planctomycetota</taxon>
        <taxon>Planctomycetia</taxon>
        <taxon>Gemmatales</taxon>
        <taxon>Gemmataceae</taxon>
        <taxon>Gemmata</taxon>
    </lineage>
</organism>
<reference evidence="3 4" key="1">
    <citation type="submission" date="2018-01" db="EMBL/GenBank/DDBJ databases">
        <title>G. obscuriglobus.</title>
        <authorList>
            <person name="Franke J."/>
            <person name="Blomberg W."/>
            <person name="Selmecki A."/>
        </authorList>
    </citation>
    <scope>NUCLEOTIDE SEQUENCE [LARGE SCALE GENOMIC DNA]</scope>
    <source>
        <strain evidence="3 4">DSM 5831</strain>
    </source>
</reference>
<dbReference type="InterPro" id="IPR050892">
    <property type="entry name" value="ADP-ribose_metab_enzymes"/>
</dbReference>
<dbReference type="SUPFAM" id="SSF52949">
    <property type="entry name" value="Macro domain-like"/>
    <property type="match status" value="1"/>
</dbReference>
<dbReference type="Pfam" id="PF01661">
    <property type="entry name" value="Macro"/>
    <property type="match status" value="1"/>
</dbReference>
<sequence>MIHEVSGDITLTKAQAIAHGVAPDDHFDHDLALALREKWPVMVKDFRHYCRQCHPQPGELWEWGGVGGVRVFNLLTQTEHGHGGHPGPATEATVNHCLRRLRHELEKHAVKSLAIPKIGTGVGGLTWEHVKPLVEQHLGDLKIPIFVYTTYHKGQQAEETGA</sequence>
<proteinExistence type="predicted"/>